<dbReference type="Gene3D" id="3.40.50.2300">
    <property type="match status" value="1"/>
</dbReference>
<proteinExistence type="predicted"/>
<dbReference type="InterPro" id="IPR001789">
    <property type="entry name" value="Sig_transdc_resp-reg_receiver"/>
</dbReference>
<dbReference type="InterPro" id="IPR050595">
    <property type="entry name" value="Bact_response_regulator"/>
</dbReference>
<dbReference type="GO" id="GO:0000160">
    <property type="term" value="P:phosphorelay signal transduction system"/>
    <property type="evidence" value="ECO:0007669"/>
    <property type="project" value="InterPro"/>
</dbReference>
<keyword evidence="1 2" id="KW-0597">Phosphoprotein</keyword>
<sequence>MESRFSVVIVEDDFLIMEYLRELSEDIGLNVLGTADVAEQAVTTILENRPDFVFMDLRLGGDRDGVDVAQAIQPDMPDLKIIYITGSSEPTSLARIRADHPYEVLIKPVVERDLRRAVGIPVN</sequence>
<dbReference type="EMBL" id="JAAAMG010000010">
    <property type="protein sequence ID" value="NDW05434.1"/>
    <property type="molecule type" value="Genomic_DNA"/>
</dbReference>
<name>A0A6N9T250_9HYPH</name>
<gene>
    <name evidence="4" type="ORF">GTK09_13470</name>
</gene>
<dbReference type="AlphaFoldDB" id="A0A6N9T250"/>
<organism evidence="4 5">
    <name type="scientific">Jiella pacifica</name>
    <dbReference type="NCBI Taxonomy" id="2696469"/>
    <lineage>
        <taxon>Bacteria</taxon>
        <taxon>Pseudomonadati</taxon>
        <taxon>Pseudomonadota</taxon>
        <taxon>Alphaproteobacteria</taxon>
        <taxon>Hyphomicrobiales</taxon>
        <taxon>Aurantimonadaceae</taxon>
        <taxon>Jiella</taxon>
    </lineage>
</organism>
<dbReference type="PROSITE" id="PS50110">
    <property type="entry name" value="RESPONSE_REGULATORY"/>
    <property type="match status" value="1"/>
</dbReference>
<dbReference type="PANTHER" id="PTHR44591">
    <property type="entry name" value="STRESS RESPONSE REGULATOR PROTEIN 1"/>
    <property type="match status" value="1"/>
</dbReference>
<comment type="caution">
    <text evidence="4">The sequence shown here is derived from an EMBL/GenBank/DDBJ whole genome shotgun (WGS) entry which is preliminary data.</text>
</comment>
<evidence type="ECO:0000313" key="4">
    <source>
        <dbReference type="EMBL" id="NDW05434.1"/>
    </source>
</evidence>
<dbReference type="Pfam" id="PF00072">
    <property type="entry name" value="Response_reg"/>
    <property type="match status" value="1"/>
</dbReference>
<dbReference type="SMART" id="SM00448">
    <property type="entry name" value="REC"/>
    <property type="match status" value="1"/>
</dbReference>
<reference evidence="4 5" key="1">
    <citation type="submission" date="2020-01" db="EMBL/GenBank/DDBJ databases">
        <title>Jiella pacifica sp. nov.</title>
        <authorList>
            <person name="Xue Z."/>
            <person name="Zhu S."/>
            <person name="Chen J."/>
            <person name="Yang J."/>
        </authorList>
    </citation>
    <scope>NUCLEOTIDE SEQUENCE [LARGE SCALE GENOMIC DNA]</scope>
    <source>
        <strain evidence="4 5">40Bstr34</strain>
    </source>
</reference>
<dbReference type="InterPro" id="IPR011006">
    <property type="entry name" value="CheY-like_superfamily"/>
</dbReference>
<protein>
    <submittedName>
        <fullName evidence="4">Response regulator</fullName>
    </submittedName>
</protein>
<dbReference type="SUPFAM" id="SSF52172">
    <property type="entry name" value="CheY-like"/>
    <property type="match status" value="1"/>
</dbReference>
<feature type="modified residue" description="4-aspartylphosphate" evidence="2">
    <location>
        <position position="56"/>
    </location>
</feature>
<evidence type="ECO:0000313" key="5">
    <source>
        <dbReference type="Proteomes" id="UP000469011"/>
    </source>
</evidence>
<evidence type="ECO:0000256" key="1">
    <source>
        <dbReference type="ARBA" id="ARBA00022553"/>
    </source>
</evidence>
<dbReference type="Proteomes" id="UP000469011">
    <property type="component" value="Unassembled WGS sequence"/>
</dbReference>
<accession>A0A6N9T250</accession>
<evidence type="ECO:0000259" key="3">
    <source>
        <dbReference type="PROSITE" id="PS50110"/>
    </source>
</evidence>
<evidence type="ECO:0000256" key="2">
    <source>
        <dbReference type="PROSITE-ProRule" id="PRU00169"/>
    </source>
</evidence>
<dbReference type="PANTHER" id="PTHR44591:SF20">
    <property type="entry name" value="PROTEIN PILH"/>
    <property type="match status" value="1"/>
</dbReference>
<keyword evidence="5" id="KW-1185">Reference proteome</keyword>
<feature type="domain" description="Response regulatory" evidence="3">
    <location>
        <begin position="6"/>
        <end position="122"/>
    </location>
</feature>